<dbReference type="InterPro" id="IPR035584">
    <property type="entry name" value="PurF_N"/>
</dbReference>
<evidence type="ECO:0000256" key="5">
    <source>
        <dbReference type="ARBA" id="ARBA00022679"/>
    </source>
</evidence>
<dbReference type="SUPFAM" id="SSF56235">
    <property type="entry name" value="N-terminal nucleophile aminohydrolases (Ntn hydrolases)"/>
    <property type="match status" value="1"/>
</dbReference>
<protein>
    <recommendedName>
        <fullName evidence="3">amidophosphoribosyltransferase</fullName>
        <ecNumber evidence="3">2.4.2.14</ecNumber>
    </recommendedName>
</protein>
<dbReference type="HAMAP" id="MF_01931">
    <property type="entry name" value="PurF"/>
    <property type="match status" value="1"/>
</dbReference>
<dbReference type="UniPathway" id="UPA00074">
    <property type="reaction ID" value="UER00124"/>
</dbReference>
<evidence type="ECO:0000256" key="6">
    <source>
        <dbReference type="ARBA" id="ARBA00022755"/>
    </source>
</evidence>
<dbReference type="PANTHER" id="PTHR11907">
    <property type="entry name" value="AMIDOPHOSPHORIBOSYLTRANSFERASE"/>
    <property type="match status" value="1"/>
</dbReference>
<dbReference type="InterPro" id="IPR029055">
    <property type="entry name" value="Ntn_hydrolases_N"/>
</dbReference>
<comment type="similarity">
    <text evidence="2">In the C-terminal section; belongs to the purine/pyrimidine phosphoribosyltransferase family.</text>
</comment>
<evidence type="ECO:0000259" key="8">
    <source>
        <dbReference type="PROSITE" id="PS51278"/>
    </source>
</evidence>
<dbReference type="Pfam" id="PF13522">
    <property type="entry name" value="GATase_6"/>
    <property type="match status" value="1"/>
</dbReference>
<keyword evidence="5 9" id="KW-0808">Transferase</keyword>
<dbReference type="PIRSF" id="PIRSF000485">
    <property type="entry name" value="Amd_phspho_trans"/>
    <property type="match status" value="1"/>
</dbReference>
<evidence type="ECO:0000256" key="4">
    <source>
        <dbReference type="ARBA" id="ARBA00022676"/>
    </source>
</evidence>
<comment type="pathway">
    <text evidence="1">Purine metabolism; IMP biosynthesis via de novo pathway; N(1)-(5-phospho-D-ribosyl)glycinamide from 5-phospho-alpha-D-ribose 1-diphosphate: step 1/2.</text>
</comment>
<dbReference type="AlphaFoldDB" id="E6PEB9"/>
<dbReference type="GO" id="GO:0006189">
    <property type="term" value="P:'de novo' IMP biosynthetic process"/>
    <property type="evidence" value="ECO:0007669"/>
    <property type="project" value="UniProtKB-UniPathway"/>
</dbReference>
<dbReference type="EC" id="2.4.2.14" evidence="3"/>
<keyword evidence="4 9" id="KW-0328">Glycosyltransferase</keyword>
<dbReference type="CDD" id="cd00715">
    <property type="entry name" value="GPATase_N"/>
    <property type="match status" value="1"/>
</dbReference>
<evidence type="ECO:0000256" key="7">
    <source>
        <dbReference type="ARBA" id="ARBA00022962"/>
    </source>
</evidence>
<dbReference type="InterPro" id="IPR029057">
    <property type="entry name" value="PRTase-like"/>
</dbReference>
<evidence type="ECO:0000256" key="1">
    <source>
        <dbReference type="ARBA" id="ARBA00005209"/>
    </source>
</evidence>
<proteinExistence type="inferred from homology"/>
<gene>
    <name evidence="9" type="primary">purF</name>
    <name evidence="9" type="ORF">CARN1_0435</name>
</gene>
<feature type="domain" description="Glutamine amidotransferase type-2" evidence="8">
    <location>
        <begin position="2"/>
        <end position="220"/>
    </location>
</feature>
<reference evidence="9" key="1">
    <citation type="submission" date="2009-10" db="EMBL/GenBank/DDBJ databases">
        <title>Diversity of trophic interactions inside an arsenic-rich microbial ecosystem.</title>
        <authorList>
            <person name="Bertin P.N."/>
            <person name="Heinrich-Salmeron A."/>
            <person name="Pelletier E."/>
            <person name="Goulhen-Chollet F."/>
            <person name="Arsene-Ploetze F."/>
            <person name="Gallien S."/>
            <person name="Calteau A."/>
            <person name="Vallenet D."/>
            <person name="Casiot C."/>
            <person name="Chane-Woon-Ming B."/>
            <person name="Giloteaux L."/>
            <person name="Barakat M."/>
            <person name="Bonnefoy V."/>
            <person name="Bruneel O."/>
            <person name="Chandler M."/>
            <person name="Cleiss J."/>
            <person name="Duran R."/>
            <person name="Elbaz-Poulichet F."/>
            <person name="Fonknechten N."/>
            <person name="Lauga B."/>
            <person name="Mornico D."/>
            <person name="Ortet P."/>
            <person name="Schaeffer C."/>
            <person name="Siguier P."/>
            <person name="Alexander Thil Smith A."/>
            <person name="Van Dorsselaer A."/>
            <person name="Weissenbach J."/>
            <person name="Medigue C."/>
            <person name="Le Paslier D."/>
        </authorList>
    </citation>
    <scope>NUCLEOTIDE SEQUENCE</scope>
</reference>
<accession>E6PEB9</accession>
<evidence type="ECO:0000256" key="3">
    <source>
        <dbReference type="ARBA" id="ARBA00011941"/>
    </source>
</evidence>
<dbReference type="Gene3D" id="3.40.50.2020">
    <property type="match status" value="1"/>
</dbReference>
<dbReference type="InterPro" id="IPR017932">
    <property type="entry name" value="GATase_2_dom"/>
</dbReference>
<dbReference type="CDD" id="cd06223">
    <property type="entry name" value="PRTases_typeI"/>
    <property type="match status" value="1"/>
</dbReference>
<dbReference type="NCBIfam" id="TIGR01134">
    <property type="entry name" value="purF"/>
    <property type="match status" value="1"/>
</dbReference>
<sequence length="459" mass="49622">MCGIVGLFAPGRDAARLAYFGLYALQHRGQESAGIAAGDGGTLRSHKEMGLLGAIFDEEILAQLSGYLAVGHTRYSTTGSSVVVNAQPLLERTDIGEFAVAHNGNLTNTDELRASLPAGTIMQASSDTEVLAKLIVEGSGTMIERIDAAMQKARGAYSIVLCSESELFAFRDPWGVRPLCLGTFDDGGYVVASESCALATVGARYLREIEAGEVVHVTRDGLTSHHVHVRDEFPALCMFEYIYFARPDSKLDNRSIYMARHEMGRCLAREHPVEADCVMAVPDSAVPGGIGYATESGLPYIEGLIKNRYIGRTFISPDQSMRSRGVHLKFNPVVENLRGQRVVVVDDSIVRGTTTPRIVALLREAGAREVHLRITSPPILHPCYLGVDMASYDELIAANYSVDEICAKTGADSLGYLSLDGLIASTGRKREEMCLGCLTGVYPTEPAVHERGPHALTRS</sequence>
<keyword evidence="6" id="KW-0658">Purine biosynthesis</keyword>
<dbReference type="InterPro" id="IPR000836">
    <property type="entry name" value="PRTase_dom"/>
</dbReference>
<keyword evidence="7" id="KW-0315">Glutamine amidotransferase</keyword>
<evidence type="ECO:0000313" key="9">
    <source>
        <dbReference type="EMBL" id="CBH74804.1"/>
    </source>
</evidence>
<dbReference type="GO" id="GO:0009113">
    <property type="term" value="P:purine nucleobase biosynthetic process"/>
    <property type="evidence" value="ECO:0007669"/>
    <property type="project" value="InterPro"/>
</dbReference>
<dbReference type="PROSITE" id="PS51278">
    <property type="entry name" value="GATASE_TYPE_2"/>
    <property type="match status" value="1"/>
</dbReference>
<evidence type="ECO:0000256" key="2">
    <source>
        <dbReference type="ARBA" id="ARBA00010138"/>
    </source>
</evidence>
<dbReference type="GO" id="GO:0004044">
    <property type="term" value="F:amidophosphoribosyltransferase activity"/>
    <property type="evidence" value="ECO:0007669"/>
    <property type="project" value="UniProtKB-EC"/>
</dbReference>
<dbReference type="InterPro" id="IPR005854">
    <property type="entry name" value="PurF"/>
</dbReference>
<dbReference type="Gene3D" id="3.60.20.10">
    <property type="entry name" value="Glutamine Phosphoribosylpyrophosphate, subunit 1, domain 1"/>
    <property type="match status" value="1"/>
</dbReference>
<comment type="caution">
    <text evidence="9">The sequence shown here is derived from an EMBL/GenBank/DDBJ whole genome shotgun (WGS) entry which is preliminary data.</text>
</comment>
<name>E6PEB9_9ZZZZ</name>
<organism evidence="9">
    <name type="scientific">mine drainage metagenome</name>
    <dbReference type="NCBI Taxonomy" id="410659"/>
    <lineage>
        <taxon>unclassified sequences</taxon>
        <taxon>metagenomes</taxon>
        <taxon>ecological metagenomes</taxon>
    </lineage>
</organism>
<dbReference type="EMBL" id="CABL01000003">
    <property type="protein sequence ID" value="CBH74804.1"/>
    <property type="molecule type" value="Genomic_DNA"/>
</dbReference>
<dbReference type="SUPFAM" id="SSF53271">
    <property type="entry name" value="PRTase-like"/>
    <property type="match status" value="1"/>
</dbReference>